<sequence length="264" mass="27337">MTPQSLQYNCLQIWHLLQVLLFDHCAVDVVSVPPVRNSEHKHTISFMLSFLLVSTFPSFTGSWRSNRDAEASNAEEAAPMDGLDVLDLGLVQLVAEAHEDQQGEHGILEVVHDLNTSCSSISSRIAVEAIEEELEDPAAGAGEGLDAGRVEDLGGEVAAEETPGGAVGGGADVVLVAGGDAVGGEGGGTGGEDGAVLDQGLVGERVVGDENGGAVEDAEGDDGAVLGVEVAKDGLHLNGGFAEQGDAADERESVRSRRKLFQRT</sequence>
<evidence type="ECO:0000313" key="3">
    <source>
        <dbReference type="Proteomes" id="UP001187192"/>
    </source>
</evidence>
<evidence type="ECO:0000313" key="2">
    <source>
        <dbReference type="EMBL" id="GMN44138.1"/>
    </source>
</evidence>
<dbReference type="EMBL" id="BTGU01000018">
    <property type="protein sequence ID" value="GMN44138.1"/>
    <property type="molecule type" value="Genomic_DNA"/>
</dbReference>
<accession>A0AA88D2S9</accession>
<proteinExistence type="predicted"/>
<organism evidence="2 3">
    <name type="scientific">Ficus carica</name>
    <name type="common">Common fig</name>
    <dbReference type="NCBI Taxonomy" id="3494"/>
    <lineage>
        <taxon>Eukaryota</taxon>
        <taxon>Viridiplantae</taxon>
        <taxon>Streptophyta</taxon>
        <taxon>Embryophyta</taxon>
        <taxon>Tracheophyta</taxon>
        <taxon>Spermatophyta</taxon>
        <taxon>Magnoliopsida</taxon>
        <taxon>eudicotyledons</taxon>
        <taxon>Gunneridae</taxon>
        <taxon>Pentapetalae</taxon>
        <taxon>rosids</taxon>
        <taxon>fabids</taxon>
        <taxon>Rosales</taxon>
        <taxon>Moraceae</taxon>
        <taxon>Ficeae</taxon>
        <taxon>Ficus</taxon>
    </lineage>
</organism>
<dbReference type="Proteomes" id="UP001187192">
    <property type="component" value="Unassembled WGS sequence"/>
</dbReference>
<reference evidence="2" key="1">
    <citation type="submission" date="2023-07" db="EMBL/GenBank/DDBJ databases">
        <title>draft genome sequence of fig (Ficus carica).</title>
        <authorList>
            <person name="Takahashi T."/>
            <person name="Nishimura K."/>
        </authorList>
    </citation>
    <scope>NUCLEOTIDE SEQUENCE</scope>
</reference>
<dbReference type="AlphaFoldDB" id="A0AA88D2S9"/>
<comment type="caution">
    <text evidence="2">The sequence shown here is derived from an EMBL/GenBank/DDBJ whole genome shotgun (WGS) entry which is preliminary data.</text>
</comment>
<keyword evidence="3" id="KW-1185">Reference proteome</keyword>
<gene>
    <name evidence="2" type="ORF">TIFTF001_013336</name>
</gene>
<protein>
    <submittedName>
        <fullName evidence="2">Uncharacterized protein</fullName>
    </submittedName>
</protein>
<feature type="region of interest" description="Disordered" evidence="1">
    <location>
        <begin position="239"/>
        <end position="264"/>
    </location>
</feature>
<name>A0AA88D2S9_FICCA</name>
<evidence type="ECO:0000256" key="1">
    <source>
        <dbReference type="SAM" id="MobiDB-lite"/>
    </source>
</evidence>